<dbReference type="EMBL" id="FQXG01000010">
    <property type="protein sequence ID" value="SHI21169.1"/>
    <property type="molecule type" value="Genomic_DNA"/>
</dbReference>
<evidence type="ECO:0000256" key="4">
    <source>
        <dbReference type="ARBA" id="ARBA00023004"/>
    </source>
</evidence>
<dbReference type="NCBIfam" id="TIGR02378">
    <property type="entry name" value="nirD_assim_sml"/>
    <property type="match status" value="1"/>
</dbReference>
<keyword evidence="6" id="KW-0534">Nitrate assimilation</keyword>
<dbReference type="GO" id="GO:0051537">
    <property type="term" value="F:2 iron, 2 sulfur cluster binding"/>
    <property type="evidence" value="ECO:0007669"/>
    <property type="project" value="UniProtKB-KW"/>
</dbReference>
<reference evidence="9" key="1">
    <citation type="submission" date="2016-11" db="EMBL/GenBank/DDBJ databases">
        <authorList>
            <person name="Varghese N."/>
            <person name="Submissions S."/>
        </authorList>
    </citation>
    <scope>NUCLEOTIDE SEQUENCE [LARGE SCALE GENOMIC DNA]</scope>
    <source>
        <strain evidence="9">DSM 16917</strain>
    </source>
</reference>
<dbReference type="InterPro" id="IPR036922">
    <property type="entry name" value="Rieske_2Fe-2S_sf"/>
</dbReference>
<keyword evidence="1" id="KW-0001">2Fe-2S</keyword>
<proteinExistence type="predicted"/>
<gene>
    <name evidence="8" type="ORF">SAMN02745129_0092</name>
</gene>
<protein>
    <submittedName>
        <fullName evidence="8">Nitrite reductase (NADH) small subunit</fullName>
    </submittedName>
</protein>
<evidence type="ECO:0000313" key="9">
    <source>
        <dbReference type="Proteomes" id="UP000184268"/>
    </source>
</evidence>
<dbReference type="GO" id="GO:0046872">
    <property type="term" value="F:metal ion binding"/>
    <property type="evidence" value="ECO:0007669"/>
    <property type="project" value="UniProtKB-KW"/>
</dbReference>
<dbReference type="InterPro" id="IPR012748">
    <property type="entry name" value="Rieske-like_NirD"/>
</dbReference>
<feature type="domain" description="Rieske" evidence="7">
    <location>
        <begin position="6"/>
        <end position="106"/>
    </location>
</feature>
<organism evidence="8 9">
    <name type="scientific">Ferrimonas marina</name>
    <dbReference type="NCBI Taxonomy" id="299255"/>
    <lineage>
        <taxon>Bacteria</taxon>
        <taxon>Pseudomonadati</taxon>
        <taxon>Pseudomonadota</taxon>
        <taxon>Gammaproteobacteria</taxon>
        <taxon>Alteromonadales</taxon>
        <taxon>Ferrimonadaceae</taxon>
        <taxon>Ferrimonas</taxon>
    </lineage>
</organism>
<dbReference type="Pfam" id="PF13806">
    <property type="entry name" value="Rieske_2"/>
    <property type="match status" value="1"/>
</dbReference>
<dbReference type="GO" id="GO:0042128">
    <property type="term" value="P:nitrate assimilation"/>
    <property type="evidence" value="ECO:0007669"/>
    <property type="project" value="UniProtKB-KW"/>
</dbReference>
<evidence type="ECO:0000256" key="6">
    <source>
        <dbReference type="ARBA" id="ARBA00023063"/>
    </source>
</evidence>
<evidence type="ECO:0000259" key="7">
    <source>
        <dbReference type="PROSITE" id="PS51296"/>
    </source>
</evidence>
<evidence type="ECO:0000256" key="2">
    <source>
        <dbReference type="ARBA" id="ARBA00022723"/>
    </source>
</evidence>
<dbReference type="InterPro" id="IPR017941">
    <property type="entry name" value="Rieske_2Fe-2S"/>
</dbReference>
<keyword evidence="2" id="KW-0479">Metal-binding</keyword>
<keyword evidence="5" id="KW-0411">Iron-sulfur</keyword>
<dbReference type="CDD" id="cd03529">
    <property type="entry name" value="Rieske_NirD"/>
    <property type="match status" value="1"/>
</dbReference>
<keyword evidence="3" id="KW-0560">Oxidoreductase</keyword>
<evidence type="ECO:0000256" key="3">
    <source>
        <dbReference type="ARBA" id="ARBA00023002"/>
    </source>
</evidence>
<dbReference type="GO" id="GO:0008942">
    <property type="term" value="F:nitrite reductase [NAD(P)H] activity"/>
    <property type="evidence" value="ECO:0007669"/>
    <property type="project" value="InterPro"/>
</dbReference>
<accession>A0A1M5ZAE2</accession>
<sequence>MNAQWQDVCPLTDIPPNSGVCALLAQRQVALFRTLDDQLFAIDNRDPIGGANVLSRGLLAQIGEQLTVASPLYKHHFCLTTGQCLQDDAVQLTVYPVRCQGEQVQLALPGG</sequence>
<evidence type="ECO:0000313" key="8">
    <source>
        <dbReference type="EMBL" id="SHI21169.1"/>
    </source>
</evidence>
<dbReference type="STRING" id="299255.SAMN02745129_0092"/>
<dbReference type="InterPro" id="IPR017881">
    <property type="entry name" value="NirD"/>
</dbReference>
<dbReference type="Gene3D" id="2.102.10.10">
    <property type="entry name" value="Rieske [2Fe-2S] iron-sulphur domain"/>
    <property type="match status" value="1"/>
</dbReference>
<keyword evidence="4" id="KW-0408">Iron</keyword>
<dbReference type="RefSeq" id="WP_067661398.1">
    <property type="nucleotide sequence ID" value="NZ_FQXG01000010.1"/>
</dbReference>
<keyword evidence="9" id="KW-1185">Reference proteome</keyword>
<dbReference type="SUPFAM" id="SSF50022">
    <property type="entry name" value="ISP domain"/>
    <property type="match status" value="1"/>
</dbReference>
<dbReference type="OrthoDB" id="516687at2"/>
<dbReference type="AlphaFoldDB" id="A0A1M5ZAE2"/>
<dbReference type="PROSITE" id="PS51296">
    <property type="entry name" value="RIESKE"/>
    <property type="match status" value="1"/>
</dbReference>
<dbReference type="Proteomes" id="UP000184268">
    <property type="component" value="Unassembled WGS sequence"/>
</dbReference>
<evidence type="ECO:0000256" key="5">
    <source>
        <dbReference type="ARBA" id="ARBA00023014"/>
    </source>
</evidence>
<dbReference type="PROSITE" id="PS51300">
    <property type="entry name" value="NIRD"/>
    <property type="match status" value="1"/>
</dbReference>
<dbReference type="PANTHER" id="PTHR40562:SF1">
    <property type="entry name" value="NITRITE REDUCTASE (NADH) SMALL SUBUNIT"/>
    <property type="match status" value="1"/>
</dbReference>
<evidence type="ECO:0000256" key="1">
    <source>
        <dbReference type="ARBA" id="ARBA00022714"/>
    </source>
</evidence>
<dbReference type="PANTHER" id="PTHR40562">
    <property type="match status" value="1"/>
</dbReference>
<name>A0A1M5ZAE2_9GAMM</name>